<protein>
    <recommendedName>
        <fullName evidence="10">Transposase</fullName>
    </recommendedName>
</protein>
<evidence type="ECO:0000256" key="4">
    <source>
        <dbReference type="ARBA" id="ARBA00023172"/>
    </source>
</evidence>
<dbReference type="Proteomes" id="UP001500064">
    <property type="component" value="Unassembled WGS sequence"/>
</dbReference>
<dbReference type="InterPro" id="IPR010095">
    <property type="entry name" value="Cas12f1-like_TNB"/>
</dbReference>
<organism evidence="8 9">
    <name type="scientific">Nonomuraea maheshkhaliensis</name>
    <dbReference type="NCBI Taxonomy" id="419590"/>
    <lineage>
        <taxon>Bacteria</taxon>
        <taxon>Bacillati</taxon>
        <taxon>Actinomycetota</taxon>
        <taxon>Actinomycetes</taxon>
        <taxon>Streptosporangiales</taxon>
        <taxon>Streptosporangiaceae</taxon>
        <taxon>Nonomuraea</taxon>
    </lineage>
</organism>
<accession>A0ABN2F189</accession>
<dbReference type="EMBL" id="BAAAMU010000012">
    <property type="protein sequence ID" value="GAA1625060.1"/>
    <property type="molecule type" value="Genomic_DNA"/>
</dbReference>
<evidence type="ECO:0000256" key="2">
    <source>
        <dbReference type="ARBA" id="ARBA00022578"/>
    </source>
</evidence>
<keyword evidence="9" id="KW-1185">Reference proteome</keyword>
<feature type="domain" description="Probable transposase IS891/IS1136/IS1341" evidence="6">
    <location>
        <begin position="46"/>
        <end position="163"/>
    </location>
</feature>
<evidence type="ECO:0000259" key="7">
    <source>
        <dbReference type="Pfam" id="PF07282"/>
    </source>
</evidence>
<evidence type="ECO:0000259" key="6">
    <source>
        <dbReference type="Pfam" id="PF01385"/>
    </source>
</evidence>
<feature type="domain" description="Cas12f1-like TNB" evidence="7">
    <location>
        <begin position="190"/>
        <end position="238"/>
    </location>
</feature>
<feature type="region of interest" description="Disordered" evidence="5">
    <location>
        <begin position="91"/>
        <end position="117"/>
    </location>
</feature>
<evidence type="ECO:0000313" key="9">
    <source>
        <dbReference type="Proteomes" id="UP001500064"/>
    </source>
</evidence>
<gene>
    <name evidence="8" type="ORF">GCM10009733_022180</name>
</gene>
<evidence type="ECO:0000256" key="5">
    <source>
        <dbReference type="SAM" id="MobiDB-lite"/>
    </source>
</evidence>
<evidence type="ECO:0000256" key="1">
    <source>
        <dbReference type="ARBA" id="ARBA00008761"/>
    </source>
</evidence>
<dbReference type="NCBIfam" id="NF040570">
    <property type="entry name" value="guided_TnpB"/>
    <property type="match status" value="1"/>
</dbReference>
<evidence type="ECO:0000256" key="3">
    <source>
        <dbReference type="ARBA" id="ARBA00023125"/>
    </source>
</evidence>
<evidence type="ECO:0000313" key="8">
    <source>
        <dbReference type="EMBL" id="GAA1625060.1"/>
    </source>
</evidence>
<keyword evidence="2" id="KW-0815">Transposition</keyword>
<proteinExistence type="inferred from homology"/>
<dbReference type="InterPro" id="IPR001959">
    <property type="entry name" value="Transposase"/>
</dbReference>
<name>A0ABN2F189_9ACTN</name>
<sequence length="312" mass="33970">MVGRVRFKWTEDLPGVAKNFPAGQVAGARLVKDVFGWSIVFRAETLVQPAAPHQGEQVGIDRGVTVAPALSDGTMREHGPWLTGREAEHLRRLEKEPARQRAARPSKTRPSGREQRTYDQIARLRAKAERRAVDWQHQTTTELVGTFSVIKVEKLAILNMVESAKGTIEAPGRNVAQKAGLNRSISGQAWGRTVTLLVYESADRGGQVVKVPAPGTSQTCHRCGHRDPASRNGTVPACVNPVCGSAMPTPTPRSTSTTPRGLRCQDVETSASPGLRSVNPRAPLDRDATGEPSAFKPGRRSQHHQRRRVVAT</sequence>
<feature type="compositionally biased region" description="Basic residues" evidence="5">
    <location>
        <begin position="297"/>
        <end position="312"/>
    </location>
</feature>
<comment type="caution">
    <text evidence="8">The sequence shown here is derived from an EMBL/GenBank/DDBJ whole genome shotgun (WGS) entry which is preliminary data.</text>
</comment>
<keyword evidence="3" id="KW-0238">DNA-binding</keyword>
<comment type="similarity">
    <text evidence="1">In the C-terminal section; belongs to the transposase 35 family.</text>
</comment>
<keyword evidence="4" id="KW-0233">DNA recombination</keyword>
<reference evidence="8 9" key="1">
    <citation type="journal article" date="2019" name="Int. J. Syst. Evol. Microbiol.">
        <title>The Global Catalogue of Microorganisms (GCM) 10K type strain sequencing project: providing services to taxonomists for standard genome sequencing and annotation.</title>
        <authorList>
            <consortium name="The Broad Institute Genomics Platform"/>
            <consortium name="The Broad Institute Genome Sequencing Center for Infectious Disease"/>
            <person name="Wu L."/>
            <person name="Ma J."/>
        </authorList>
    </citation>
    <scope>NUCLEOTIDE SEQUENCE [LARGE SCALE GENOMIC DNA]</scope>
    <source>
        <strain evidence="8 9">JCM 13929</strain>
    </source>
</reference>
<evidence type="ECO:0008006" key="10">
    <source>
        <dbReference type="Google" id="ProtNLM"/>
    </source>
</evidence>
<dbReference type="Pfam" id="PF07282">
    <property type="entry name" value="Cas12f1-like_TNB"/>
    <property type="match status" value="1"/>
</dbReference>
<dbReference type="Pfam" id="PF01385">
    <property type="entry name" value="OrfB_IS605"/>
    <property type="match status" value="1"/>
</dbReference>
<feature type="region of interest" description="Disordered" evidence="5">
    <location>
        <begin position="243"/>
        <end position="312"/>
    </location>
</feature>